<evidence type="ECO:0000313" key="1">
    <source>
        <dbReference type="EMBL" id="KAF9790422.1"/>
    </source>
</evidence>
<name>A0A9P6HMM3_9AGAM</name>
<keyword evidence="2" id="KW-1185">Reference proteome</keyword>
<evidence type="ECO:0008006" key="3">
    <source>
        <dbReference type="Google" id="ProtNLM"/>
    </source>
</evidence>
<sequence length="415" mass="46928">MSDNHNLSPHIQLPPEFWEDVILELNAVEALRLRVLNRAFCSLVDGSLRIQCKIELFALGLESGTRNNLLGPVDQRAALERYRKRREHLEHAERVSLNVDRRRMRILLLEPLIIYQPAGKDKRDHHILRIPSPSKGLPRKEWIICGLPGGRFDCAAVQPAHDLVVMVATISSGTLSQLQDLKAYFSLAFYFVDDYRLAILRRSELSARDTSLVMYDTRGEPHPALEVPQLILRLPEGASAASFCGPGEAPNHDDVLFTPIREQSLLAIRMETPDPSSVTTFFLVVTVEKLFELAAGDPERMMEFDEWERVAHKLQIPSPLERGVIAVWVCGPTILVVEPDVLPARDKLWACDFSPYARRTNLASGRQQKYTLQHYNFQVQEAVGSDNRRSVLPEGFIVDRTRPGSGECVLRVMAL</sequence>
<dbReference type="Proteomes" id="UP000736335">
    <property type="component" value="Unassembled WGS sequence"/>
</dbReference>
<proteinExistence type="predicted"/>
<accession>A0A9P6HMM3</accession>
<dbReference type="AlphaFoldDB" id="A0A9P6HMM3"/>
<organism evidence="1 2">
    <name type="scientific">Thelephora terrestris</name>
    <dbReference type="NCBI Taxonomy" id="56493"/>
    <lineage>
        <taxon>Eukaryota</taxon>
        <taxon>Fungi</taxon>
        <taxon>Dikarya</taxon>
        <taxon>Basidiomycota</taxon>
        <taxon>Agaricomycotina</taxon>
        <taxon>Agaricomycetes</taxon>
        <taxon>Thelephorales</taxon>
        <taxon>Thelephoraceae</taxon>
        <taxon>Thelephora</taxon>
    </lineage>
</organism>
<gene>
    <name evidence="1" type="ORF">BJ322DRAFT_1169024</name>
</gene>
<reference evidence="1" key="1">
    <citation type="journal article" date="2020" name="Nat. Commun.">
        <title>Large-scale genome sequencing of mycorrhizal fungi provides insights into the early evolution of symbiotic traits.</title>
        <authorList>
            <person name="Miyauchi S."/>
            <person name="Kiss E."/>
            <person name="Kuo A."/>
            <person name="Drula E."/>
            <person name="Kohler A."/>
            <person name="Sanchez-Garcia M."/>
            <person name="Morin E."/>
            <person name="Andreopoulos B."/>
            <person name="Barry K.W."/>
            <person name="Bonito G."/>
            <person name="Buee M."/>
            <person name="Carver A."/>
            <person name="Chen C."/>
            <person name="Cichocki N."/>
            <person name="Clum A."/>
            <person name="Culley D."/>
            <person name="Crous P.W."/>
            <person name="Fauchery L."/>
            <person name="Girlanda M."/>
            <person name="Hayes R.D."/>
            <person name="Keri Z."/>
            <person name="LaButti K."/>
            <person name="Lipzen A."/>
            <person name="Lombard V."/>
            <person name="Magnuson J."/>
            <person name="Maillard F."/>
            <person name="Murat C."/>
            <person name="Nolan M."/>
            <person name="Ohm R.A."/>
            <person name="Pangilinan J."/>
            <person name="Pereira M.F."/>
            <person name="Perotto S."/>
            <person name="Peter M."/>
            <person name="Pfister S."/>
            <person name="Riley R."/>
            <person name="Sitrit Y."/>
            <person name="Stielow J.B."/>
            <person name="Szollosi G."/>
            <person name="Zifcakova L."/>
            <person name="Stursova M."/>
            <person name="Spatafora J.W."/>
            <person name="Tedersoo L."/>
            <person name="Vaario L.M."/>
            <person name="Yamada A."/>
            <person name="Yan M."/>
            <person name="Wang P."/>
            <person name="Xu J."/>
            <person name="Bruns T."/>
            <person name="Baldrian P."/>
            <person name="Vilgalys R."/>
            <person name="Dunand C."/>
            <person name="Henrissat B."/>
            <person name="Grigoriev I.V."/>
            <person name="Hibbett D."/>
            <person name="Nagy L.G."/>
            <person name="Martin F.M."/>
        </authorList>
    </citation>
    <scope>NUCLEOTIDE SEQUENCE</scope>
    <source>
        <strain evidence="1">UH-Tt-Lm1</strain>
    </source>
</reference>
<protein>
    <recommendedName>
        <fullName evidence="3">F-box domain-containing protein</fullName>
    </recommendedName>
</protein>
<dbReference type="EMBL" id="WIUZ02000002">
    <property type="protein sequence ID" value="KAF9790422.1"/>
    <property type="molecule type" value="Genomic_DNA"/>
</dbReference>
<evidence type="ECO:0000313" key="2">
    <source>
        <dbReference type="Proteomes" id="UP000736335"/>
    </source>
</evidence>
<comment type="caution">
    <text evidence="1">The sequence shown here is derived from an EMBL/GenBank/DDBJ whole genome shotgun (WGS) entry which is preliminary data.</text>
</comment>
<reference evidence="1" key="2">
    <citation type="submission" date="2020-11" db="EMBL/GenBank/DDBJ databases">
        <authorList>
            <consortium name="DOE Joint Genome Institute"/>
            <person name="Kuo A."/>
            <person name="Miyauchi S."/>
            <person name="Kiss E."/>
            <person name="Drula E."/>
            <person name="Kohler A."/>
            <person name="Sanchez-Garcia M."/>
            <person name="Andreopoulos B."/>
            <person name="Barry K.W."/>
            <person name="Bonito G."/>
            <person name="Buee M."/>
            <person name="Carver A."/>
            <person name="Chen C."/>
            <person name="Cichocki N."/>
            <person name="Clum A."/>
            <person name="Culley D."/>
            <person name="Crous P.W."/>
            <person name="Fauchery L."/>
            <person name="Girlanda M."/>
            <person name="Hayes R."/>
            <person name="Keri Z."/>
            <person name="Labutti K."/>
            <person name="Lipzen A."/>
            <person name="Lombard V."/>
            <person name="Magnuson J."/>
            <person name="Maillard F."/>
            <person name="Morin E."/>
            <person name="Murat C."/>
            <person name="Nolan M."/>
            <person name="Ohm R."/>
            <person name="Pangilinan J."/>
            <person name="Pereira M."/>
            <person name="Perotto S."/>
            <person name="Peter M."/>
            <person name="Riley R."/>
            <person name="Sitrit Y."/>
            <person name="Stielow B."/>
            <person name="Szollosi G."/>
            <person name="Zifcakova L."/>
            <person name="Stursova M."/>
            <person name="Spatafora J.W."/>
            <person name="Tedersoo L."/>
            <person name="Vaario L.-M."/>
            <person name="Yamada A."/>
            <person name="Yan M."/>
            <person name="Wang P."/>
            <person name="Xu J."/>
            <person name="Bruns T."/>
            <person name="Baldrian P."/>
            <person name="Vilgalys R."/>
            <person name="Henrissat B."/>
            <person name="Grigoriev I.V."/>
            <person name="Hibbett D."/>
            <person name="Nagy L.G."/>
            <person name="Martin F.M."/>
        </authorList>
    </citation>
    <scope>NUCLEOTIDE SEQUENCE</scope>
    <source>
        <strain evidence="1">UH-Tt-Lm1</strain>
    </source>
</reference>